<proteinExistence type="predicted"/>
<dbReference type="InterPro" id="IPR000719">
    <property type="entry name" value="Prot_kinase_dom"/>
</dbReference>
<reference evidence="2 3" key="1">
    <citation type="submission" date="2019-05" db="EMBL/GenBank/DDBJ databases">
        <title>Mikania micrantha, genome provides insights into the molecular mechanism of rapid growth.</title>
        <authorList>
            <person name="Liu B."/>
        </authorList>
    </citation>
    <scope>NUCLEOTIDE SEQUENCE [LARGE SCALE GENOMIC DNA]</scope>
    <source>
        <strain evidence="2">NLD-2019</strain>
        <tissue evidence="2">Leaf</tissue>
    </source>
</reference>
<dbReference type="GO" id="GO:0005886">
    <property type="term" value="C:plasma membrane"/>
    <property type="evidence" value="ECO:0007669"/>
    <property type="project" value="TreeGrafter"/>
</dbReference>
<evidence type="ECO:0000259" key="1">
    <source>
        <dbReference type="PROSITE" id="PS50011"/>
    </source>
</evidence>
<dbReference type="SUPFAM" id="SSF52833">
    <property type="entry name" value="Thioredoxin-like"/>
    <property type="match status" value="1"/>
</dbReference>
<keyword evidence="3" id="KW-1185">Reference proteome</keyword>
<dbReference type="Pfam" id="PF00462">
    <property type="entry name" value="Glutaredoxin"/>
    <property type="match status" value="1"/>
</dbReference>
<dbReference type="GO" id="GO:0004714">
    <property type="term" value="F:transmembrane receptor protein tyrosine kinase activity"/>
    <property type="evidence" value="ECO:0007669"/>
    <property type="project" value="InterPro"/>
</dbReference>
<dbReference type="GO" id="GO:0009506">
    <property type="term" value="C:plasmodesma"/>
    <property type="evidence" value="ECO:0007669"/>
    <property type="project" value="TreeGrafter"/>
</dbReference>
<dbReference type="SUPFAM" id="SSF56112">
    <property type="entry name" value="Protein kinase-like (PK-like)"/>
    <property type="match status" value="1"/>
</dbReference>
<comment type="caution">
    <text evidence="2">The sequence shown here is derived from an EMBL/GenBank/DDBJ whole genome shotgun (WGS) entry which is preliminary data.</text>
</comment>
<evidence type="ECO:0000313" key="3">
    <source>
        <dbReference type="Proteomes" id="UP000326396"/>
    </source>
</evidence>
<dbReference type="Gene3D" id="1.10.510.10">
    <property type="entry name" value="Transferase(Phosphotransferase) domain 1"/>
    <property type="match status" value="1"/>
</dbReference>
<dbReference type="Proteomes" id="UP000326396">
    <property type="component" value="Linkage Group LG5"/>
</dbReference>
<dbReference type="Pfam" id="PF00069">
    <property type="entry name" value="Pkinase"/>
    <property type="match status" value="1"/>
</dbReference>
<dbReference type="InterPro" id="IPR036249">
    <property type="entry name" value="Thioredoxin-like_sf"/>
</dbReference>
<name>A0A5N6MLZ0_9ASTR</name>
<evidence type="ECO:0000313" key="2">
    <source>
        <dbReference type="EMBL" id="KAD3640314.1"/>
    </source>
</evidence>
<dbReference type="InterPro" id="IPR011009">
    <property type="entry name" value="Kinase-like_dom_sf"/>
</dbReference>
<feature type="domain" description="Protein kinase" evidence="1">
    <location>
        <begin position="1"/>
        <end position="167"/>
    </location>
</feature>
<organism evidence="2 3">
    <name type="scientific">Mikania micrantha</name>
    <name type="common">bitter vine</name>
    <dbReference type="NCBI Taxonomy" id="192012"/>
    <lineage>
        <taxon>Eukaryota</taxon>
        <taxon>Viridiplantae</taxon>
        <taxon>Streptophyta</taxon>
        <taxon>Embryophyta</taxon>
        <taxon>Tracheophyta</taxon>
        <taxon>Spermatophyta</taxon>
        <taxon>Magnoliopsida</taxon>
        <taxon>eudicotyledons</taxon>
        <taxon>Gunneridae</taxon>
        <taxon>Pentapetalae</taxon>
        <taxon>asterids</taxon>
        <taxon>campanulids</taxon>
        <taxon>Asterales</taxon>
        <taxon>Asteraceae</taxon>
        <taxon>Asteroideae</taxon>
        <taxon>Heliantheae alliance</taxon>
        <taxon>Eupatorieae</taxon>
        <taxon>Mikania</taxon>
    </lineage>
</organism>
<dbReference type="EMBL" id="SZYD01000015">
    <property type="protein sequence ID" value="KAD3640314.1"/>
    <property type="molecule type" value="Genomic_DNA"/>
</dbReference>
<accession>A0A5N6MLZ0</accession>
<sequence length="322" mass="36687">MTSISEEGILSFHKEIDLLTACDQVNIISLVGYCDEKDDKILVYEFMPKGPSASQQVTNNVKGTPNYIAPECYEPDYKLSRKADIYAFGVILLEVLCERPSWKRLVQLALPYVMRGELEMFTPEYVESNISPECVRACENLIRDCLENDADKRPMIDEVVDRLEVAIKLQNQSANDPQTVGTELALTIPEGFHDRVVLYHSSNGVIVKTQDVCQEVRKILDGYGKRVDERDLYLDGSYKKQLKKIFGSSSYTLPQLFISGKYIGGADEIRKIHWSGALRKKLDRLPKRDYPSSCRTCMNTRFASLSMCPDCCYWKRDQANMA</sequence>
<dbReference type="PROSITE" id="PS51354">
    <property type="entry name" value="GLUTAREDOXIN_2"/>
    <property type="match status" value="1"/>
</dbReference>
<dbReference type="PANTHER" id="PTHR27003">
    <property type="entry name" value="OS07G0166700 PROTEIN"/>
    <property type="match status" value="1"/>
</dbReference>
<dbReference type="GO" id="GO:0005524">
    <property type="term" value="F:ATP binding"/>
    <property type="evidence" value="ECO:0007669"/>
    <property type="project" value="InterPro"/>
</dbReference>
<dbReference type="InterPro" id="IPR045272">
    <property type="entry name" value="ANXUR1/2-like"/>
</dbReference>
<dbReference type="InterPro" id="IPR002109">
    <property type="entry name" value="Glutaredoxin"/>
</dbReference>
<dbReference type="Gene3D" id="3.40.30.10">
    <property type="entry name" value="Glutaredoxin"/>
    <property type="match status" value="1"/>
</dbReference>
<dbReference type="Gene3D" id="3.30.200.20">
    <property type="entry name" value="Phosphorylase Kinase, domain 1"/>
    <property type="match status" value="1"/>
</dbReference>
<dbReference type="PANTHER" id="PTHR27003:SF88">
    <property type="entry name" value="RECEPTOR-LIKE PROTEIN KINASE THESEUS 1"/>
    <property type="match status" value="1"/>
</dbReference>
<gene>
    <name evidence="2" type="ORF">E3N88_29537</name>
</gene>
<protein>
    <recommendedName>
        <fullName evidence="1">Protein kinase domain-containing protein</fullName>
    </recommendedName>
</protein>
<dbReference type="PROSITE" id="PS50011">
    <property type="entry name" value="PROTEIN_KINASE_DOM"/>
    <property type="match status" value="1"/>
</dbReference>
<dbReference type="AlphaFoldDB" id="A0A5N6MLZ0"/>
<dbReference type="OrthoDB" id="423313at2759"/>